<evidence type="ECO:0008006" key="2">
    <source>
        <dbReference type="Google" id="ProtNLM"/>
    </source>
</evidence>
<evidence type="ECO:0000313" key="1">
    <source>
        <dbReference type="EMBL" id="GAH63622.1"/>
    </source>
</evidence>
<sequence length="61" mass="7461">WYIYEGEKQKDGDWLFFGLVDGQEKELGYTTLKQLEEIRVMGLGIERDKWFGYEHRLNEFR</sequence>
<gene>
    <name evidence="1" type="ORF">S03H2_50207</name>
</gene>
<proteinExistence type="predicted"/>
<organism evidence="1">
    <name type="scientific">marine sediment metagenome</name>
    <dbReference type="NCBI Taxonomy" id="412755"/>
    <lineage>
        <taxon>unclassified sequences</taxon>
        <taxon>metagenomes</taxon>
        <taxon>ecological metagenomes</taxon>
    </lineage>
</organism>
<dbReference type="AlphaFoldDB" id="X1H2H9"/>
<comment type="caution">
    <text evidence="1">The sequence shown here is derived from an EMBL/GenBank/DDBJ whole genome shotgun (WGS) entry which is preliminary data.</text>
</comment>
<reference evidence="1" key="1">
    <citation type="journal article" date="2014" name="Front. Microbiol.">
        <title>High frequency of phylogenetically diverse reductive dehalogenase-homologous genes in deep subseafloor sedimentary metagenomes.</title>
        <authorList>
            <person name="Kawai M."/>
            <person name="Futagami T."/>
            <person name="Toyoda A."/>
            <person name="Takaki Y."/>
            <person name="Nishi S."/>
            <person name="Hori S."/>
            <person name="Arai W."/>
            <person name="Tsubouchi T."/>
            <person name="Morono Y."/>
            <person name="Uchiyama I."/>
            <person name="Ito T."/>
            <person name="Fujiyama A."/>
            <person name="Inagaki F."/>
            <person name="Takami H."/>
        </authorList>
    </citation>
    <scope>NUCLEOTIDE SEQUENCE</scope>
    <source>
        <strain evidence="1">Expedition CK06-06</strain>
    </source>
</reference>
<dbReference type="EMBL" id="BARU01031774">
    <property type="protein sequence ID" value="GAH63622.1"/>
    <property type="molecule type" value="Genomic_DNA"/>
</dbReference>
<protein>
    <recommendedName>
        <fullName evidence="2">DUF2958 domain-containing protein</fullName>
    </recommendedName>
</protein>
<dbReference type="InterPro" id="IPR021341">
    <property type="entry name" value="DUF2958"/>
</dbReference>
<name>X1H2H9_9ZZZZ</name>
<feature type="non-terminal residue" evidence="1">
    <location>
        <position position="1"/>
    </location>
</feature>
<dbReference type="Pfam" id="PF11171">
    <property type="entry name" value="DUF2958"/>
    <property type="match status" value="1"/>
</dbReference>
<accession>X1H2H9</accession>